<dbReference type="InterPro" id="IPR001279">
    <property type="entry name" value="Metallo-B-lactamas"/>
</dbReference>
<proteinExistence type="inferred from homology"/>
<evidence type="ECO:0000256" key="2">
    <source>
        <dbReference type="ARBA" id="ARBA00022723"/>
    </source>
</evidence>
<protein>
    <recommendedName>
        <fullName evidence="5">Metallo-beta-lactamase domain-containing protein</fullName>
    </recommendedName>
</protein>
<keyword evidence="2" id="KW-0479">Metal-binding</keyword>
<dbReference type="Gene3D" id="3.60.15.10">
    <property type="entry name" value="Ribonuclease Z/Hydroxyacylglutathione hydrolase-like"/>
    <property type="match status" value="1"/>
</dbReference>
<keyword evidence="3" id="KW-0378">Hydrolase</keyword>
<dbReference type="GO" id="GO:0046872">
    <property type="term" value="F:metal ion binding"/>
    <property type="evidence" value="ECO:0007669"/>
    <property type="project" value="UniProtKB-KW"/>
</dbReference>
<dbReference type="PANTHER" id="PTHR42978:SF6">
    <property type="entry name" value="QUORUM-QUENCHING LACTONASE YTNP-RELATED"/>
    <property type="match status" value="1"/>
</dbReference>
<evidence type="ECO:0000313" key="6">
    <source>
        <dbReference type="EMBL" id="SUZ79759.1"/>
    </source>
</evidence>
<reference evidence="6" key="1">
    <citation type="submission" date="2018-05" db="EMBL/GenBank/DDBJ databases">
        <authorList>
            <person name="Lanie J.A."/>
            <person name="Ng W.-L."/>
            <person name="Kazmierczak K.M."/>
            <person name="Andrzejewski T.M."/>
            <person name="Davidsen T.M."/>
            <person name="Wayne K.J."/>
            <person name="Tettelin H."/>
            <person name="Glass J.I."/>
            <person name="Rusch D."/>
            <person name="Podicherti R."/>
            <person name="Tsui H.-C.T."/>
            <person name="Winkler M.E."/>
        </authorList>
    </citation>
    <scope>NUCLEOTIDE SEQUENCE</scope>
</reference>
<name>A0A381QMR7_9ZZZZ</name>
<evidence type="ECO:0000259" key="5">
    <source>
        <dbReference type="SMART" id="SM00849"/>
    </source>
</evidence>
<dbReference type="EMBL" id="UINC01001400">
    <property type="protein sequence ID" value="SUZ79759.1"/>
    <property type="molecule type" value="Genomic_DNA"/>
</dbReference>
<evidence type="ECO:0000256" key="3">
    <source>
        <dbReference type="ARBA" id="ARBA00022801"/>
    </source>
</evidence>
<dbReference type="PANTHER" id="PTHR42978">
    <property type="entry name" value="QUORUM-QUENCHING LACTONASE YTNP-RELATED-RELATED"/>
    <property type="match status" value="1"/>
</dbReference>
<dbReference type="SUPFAM" id="SSF56281">
    <property type="entry name" value="Metallo-hydrolase/oxidoreductase"/>
    <property type="match status" value="1"/>
</dbReference>
<dbReference type="GO" id="GO:0016787">
    <property type="term" value="F:hydrolase activity"/>
    <property type="evidence" value="ECO:0007669"/>
    <property type="project" value="UniProtKB-KW"/>
</dbReference>
<sequence>MKISPIEAGNFKLDGGAMFGVIPKSLWEKTNPADANNMIDMATRCLLIENGDRLILVDAGMGGKQSDKFFSYYYRWGEHELVSSIKKAGFSCDDITDVFFTHLHFDHCGGGTIRDKNGSFYRPLFKRAKYWSNENHWLWAKRPNAREKASFLNENLSPIESSGALSYVSQHSKGFEFKKDLGFDVLFVDGHTEKQMIPKISYQNKFLVFAADLIPTLGHIPVPYIMGYDIRPLLSMSEKDLFLKEAVEKNYYLILEHDAHNEIITLKNTEKGVRLDKIFTFNELFN</sequence>
<evidence type="ECO:0000256" key="1">
    <source>
        <dbReference type="ARBA" id="ARBA00007749"/>
    </source>
</evidence>
<dbReference type="InterPro" id="IPR051013">
    <property type="entry name" value="MBL_superfamily_lactonases"/>
</dbReference>
<feature type="domain" description="Metallo-beta-lactamase" evidence="5">
    <location>
        <begin position="42"/>
        <end position="257"/>
    </location>
</feature>
<dbReference type="AlphaFoldDB" id="A0A381QMR7"/>
<accession>A0A381QMR7</accession>
<organism evidence="6">
    <name type="scientific">marine metagenome</name>
    <dbReference type="NCBI Taxonomy" id="408172"/>
    <lineage>
        <taxon>unclassified sequences</taxon>
        <taxon>metagenomes</taxon>
        <taxon>ecological metagenomes</taxon>
    </lineage>
</organism>
<dbReference type="Pfam" id="PF00753">
    <property type="entry name" value="Lactamase_B"/>
    <property type="match status" value="1"/>
</dbReference>
<dbReference type="CDD" id="cd16281">
    <property type="entry name" value="metallo-hydrolase-like_MBL-fold"/>
    <property type="match status" value="1"/>
</dbReference>
<dbReference type="InterPro" id="IPR036866">
    <property type="entry name" value="RibonucZ/Hydroxyglut_hydro"/>
</dbReference>
<keyword evidence="4" id="KW-0862">Zinc</keyword>
<comment type="similarity">
    <text evidence="1">Belongs to the metallo-beta-lactamase superfamily.</text>
</comment>
<gene>
    <name evidence="6" type="ORF">METZ01_LOCUS32613</name>
</gene>
<dbReference type="SMART" id="SM00849">
    <property type="entry name" value="Lactamase_B"/>
    <property type="match status" value="1"/>
</dbReference>
<evidence type="ECO:0000256" key="4">
    <source>
        <dbReference type="ARBA" id="ARBA00022833"/>
    </source>
</evidence>